<comment type="caution">
    <text evidence="1">The sequence shown here is derived from an EMBL/GenBank/DDBJ whole genome shotgun (WGS) entry which is preliminary data.</text>
</comment>
<sequence>MYLKRILSTRLQKNRLEEVLNKLHENTRQLCSIIDKRTVKLSTHLDSVVAMWTIRNFPEDYKTIGELWLKRYESKKVTPSLKHTIEELHTYIVQTKDEIETEKVLAA</sequence>
<evidence type="ECO:0000313" key="2">
    <source>
        <dbReference type="Proteomes" id="UP000765509"/>
    </source>
</evidence>
<proteinExistence type="predicted"/>
<protein>
    <submittedName>
        <fullName evidence="1">Uncharacterized protein</fullName>
    </submittedName>
</protein>
<dbReference type="AlphaFoldDB" id="A0A9Q3GIN4"/>
<keyword evidence="2" id="KW-1185">Reference proteome</keyword>
<evidence type="ECO:0000313" key="1">
    <source>
        <dbReference type="EMBL" id="MBW0467907.1"/>
    </source>
</evidence>
<dbReference type="OrthoDB" id="2514320at2759"/>
<dbReference type="Proteomes" id="UP000765509">
    <property type="component" value="Unassembled WGS sequence"/>
</dbReference>
<name>A0A9Q3GIN4_9BASI</name>
<gene>
    <name evidence="1" type="ORF">O181_007622</name>
</gene>
<accession>A0A9Q3GIN4</accession>
<dbReference type="EMBL" id="AVOT02001713">
    <property type="protein sequence ID" value="MBW0467907.1"/>
    <property type="molecule type" value="Genomic_DNA"/>
</dbReference>
<organism evidence="1 2">
    <name type="scientific">Austropuccinia psidii MF-1</name>
    <dbReference type="NCBI Taxonomy" id="1389203"/>
    <lineage>
        <taxon>Eukaryota</taxon>
        <taxon>Fungi</taxon>
        <taxon>Dikarya</taxon>
        <taxon>Basidiomycota</taxon>
        <taxon>Pucciniomycotina</taxon>
        <taxon>Pucciniomycetes</taxon>
        <taxon>Pucciniales</taxon>
        <taxon>Sphaerophragmiaceae</taxon>
        <taxon>Austropuccinia</taxon>
    </lineage>
</organism>
<reference evidence="1" key="1">
    <citation type="submission" date="2021-03" db="EMBL/GenBank/DDBJ databases">
        <title>Draft genome sequence of rust myrtle Austropuccinia psidii MF-1, a brazilian biotype.</title>
        <authorList>
            <person name="Quecine M.C."/>
            <person name="Pachon D.M.R."/>
            <person name="Bonatelli M.L."/>
            <person name="Correr F.H."/>
            <person name="Franceschini L.M."/>
            <person name="Leite T.F."/>
            <person name="Margarido G.R.A."/>
            <person name="Almeida C.A."/>
            <person name="Ferrarezi J.A."/>
            <person name="Labate C.A."/>
        </authorList>
    </citation>
    <scope>NUCLEOTIDE SEQUENCE</scope>
    <source>
        <strain evidence="1">MF-1</strain>
    </source>
</reference>